<feature type="transmembrane region" description="Helical" evidence="6">
    <location>
        <begin position="149"/>
        <end position="169"/>
    </location>
</feature>
<dbReference type="RefSeq" id="XP_009162058.1">
    <property type="nucleotide sequence ID" value="XM_009163794.1"/>
</dbReference>
<feature type="transmembrane region" description="Helical" evidence="6">
    <location>
        <begin position="79"/>
        <end position="98"/>
    </location>
</feature>
<keyword evidence="5 6" id="KW-0472">Membrane</keyword>
<feature type="transmembrane region" description="Helical" evidence="6">
    <location>
        <begin position="336"/>
        <end position="369"/>
    </location>
</feature>
<evidence type="ECO:0008006" key="9">
    <source>
        <dbReference type="Google" id="ProtNLM"/>
    </source>
</evidence>
<dbReference type="AlphaFoldDB" id="A0A075A4J3"/>
<dbReference type="EMBL" id="KL596619">
    <property type="protein sequence ID" value="KER34291.1"/>
    <property type="molecule type" value="Genomic_DNA"/>
</dbReference>
<keyword evidence="3 6" id="KW-0812">Transmembrane</keyword>
<dbReference type="STRING" id="6198.A0A075A4J3"/>
<evidence type="ECO:0000256" key="4">
    <source>
        <dbReference type="ARBA" id="ARBA00022989"/>
    </source>
</evidence>
<dbReference type="InterPro" id="IPR002995">
    <property type="entry name" value="Surf4"/>
</dbReference>
<feature type="transmembrane region" description="Helical" evidence="6">
    <location>
        <begin position="51"/>
        <end position="72"/>
    </location>
</feature>
<evidence type="ECO:0000256" key="5">
    <source>
        <dbReference type="ARBA" id="ARBA00023136"/>
    </source>
</evidence>
<organism evidence="7 8">
    <name type="scientific">Opisthorchis viverrini</name>
    <name type="common">Southeast Asian liver fluke</name>
    <dbReference type="NCBI Taxonomy" id="6198"/>
    <lineage>
        <taxon>Eukaryota</taxon>
        <taxon>Metazoa</taxon>
        <taxon>Spiralia</taxon>
        <taxon>Lophotrochozoa</taxon>
        <taxon>Platyhelminthes</taxon>
        <taxon>Trematoda</taxon>
        <taxon>Digenea</taxon>
        <taxon>Opisthorchiida</taxon>
        <taxon>Opisthorchiata</taxon>
        <taxon>Opisthorchiidae</taxon>
        <taxon>Opisthorchis</taxon>
    </lineage>
</organism>
<feature type="transmembrane region" description="Helical" evidence="6">
    <location>
        <begin position="389"/>
        <end position="410"/>
    </location>
</feature>
<sequence>MVELVRRSRRYLPHVARLCLVSTFIEDGFRLITQWSEQVDYIKAVWHVPSFFAALFILANIILQFVGSGFVLSRYQVNAGVAVLMSTVLIQTIGYNVWTQVFLMRNLSLIGSLLLILAEAQQEAKRILAGLPSSGENAPRQYLLLGGRILIILMFVTLIHLGGSLFYLIQSASTVIELTAPSVSSGFRMRTSGDAEAGATGYAGDRVLSGDPTTDSIRCVIRRRVKLSVRADRGTWWIRKAQKMEGAKNVGNVRKLFHLTLLNGPQKPLVSKLIGDRNGSLICSKAERLDRWAQYFERQFNGPPATSNPGSWPSAESPDILVTTFFKGFTNEDMSAANLVLILLVAIGYKTKLCATVLVLWLTAMNFYYNQFWAVHNDSLLWDFLKYDFFQTWSVIGGLGLVVAYGPGGVSVDDYKKKW</sequence>
<evidence type="ECO:0000256" key="6">
    <source>
        <dbReference type="SAM" id="Phobius"/>
    </source>
</evidence>
<evidence type="ECO:0000256" key="2">
    <source>
        <dbReference type="ARBA" id="ARBA00006945"/>
    </source>
</evidence>
<dbReference type="CTD" id="20314325"/>
<evidence type="ECO:0000313" key="8">
    <source>
        <dbReference type="Proteomes" id="UP000054324"/>
    </source>
</evidence>
<comment type="similarity">
    <text evidence="2">Belongs to the SURF4 family.</text>
</comment>
<reference evidence="7 8" key="1">
    <citation type="submission" date="2013-11" db="EMBL/GenBank/DDBJ databases">
        <title>Opisthorchis viverrini - life in the bile duct.</title>
        <authorList>
            <person name="Young N.D."/>
            <person name="Nagarajan N."/>
            <person name="Lin S.J."/>
            <person name="Korhonen P.K."/>
            <person name="Jex A.R."/>
            <person name="Hall R.S."/>
            <person name="Safavi-Hemami H."/>
            <person name="Kaewkong W."/>
            <person name="Bertrand D."/>
            <person name="Gao S."/>
            <person name="Seet Q."/>
            <person name="Wongkham S."/>
            <person name="Teh B.T."/>
            <person name="Wongkham C."/>
            <person name="Intapan P.M."/>
            <person name="Maleewong W."/>
            <person name="Yang X."/>
            <person name="Hu M."/>
            <person name="Wang Z."/>
            <person name="Hofmann A."/>
            <person name="Sternberg P.W."/>
            <person name="Tan P."/>
            <person name="Wang J."/>
            <person name="Gasser R.B."/>
        </authorList>
    </citation>
    <scope>NUCLEOTIDE SEQUENCE [LARGE SCALE GENOMIC DNA]</scope>
</reference>
<comment type="subcellular location">
    <subcellularLocation>
        <location evidence="1">Membrane</location>
        <topology evidence="1">Multi-pass membrane protein</topology>
    </subcellularLocation>
</comment>
<accession>A0A075A4J3</accession>
<gene>
    <name evidence="7" type="ORF">T265_00137</name>
</gene>
<protein>
    <recommendedName>
        <fullName evidence="9">SURF4 family protein</fullName>
    </recommendedName>
</protein>
<keyword evidence="4 6" id="KW-1133">Transmembrane helix</keyword>
<dbReference type="KEGG" id="ovi:T265_00137"/>
<dbReference type="OrthoDB" id="7859621at2759"/>
<dbReference type="Pfam" id="PF02077">
    <property type="entry name" value="SURF4"/>
    <property type="match status" value="2"/>
</dbReference>
<dbReference type="GO" id="GO:0016020">
    <property type="term" value="C:membrane"/>
    <property type="evidence" value="ECO:0007669"/>
    <property type="project" value="UniProtKB-SubCell"/>
</dbReference>
<evidence type="ECO:0000256" key="3">
    <source>
        <dbReference type="ARBA" id="ARBA00022692"/>
    </source>
</evidence>
<evidence type="ECO:0000256" key="1">
    <source>
        <dbReference type="ARBA" id="ARBA00004141"/>
    </source>
</evidence>
<dbReference type="Proteomes" id="UP000054324">
    <property type="component" value="Unassembled WGS sequence"/>
</dbReference>
<name>A0A075A4J3_OPIVI</name>
<proteinExistence type="inferred from homology"/>
<dbReference type="GeneID" id="20314325"/>
<evidence type="ECO:0000313" key="7">
    <source>
        <dbReference type="EMBL" id="KER34291.1"/>
    </source>
</evidence>
<keyword evidence="8" id="KW-1185">Reference proteome</keyword>